<evidence type="ECO:0000256" key="1">
    <source>
        <dbReference type="ARBA" id="ARBA00023002"/>
    </source>
</evidence>
<accession>A0A091AX14</accession>
<keyword evidence="4" id="KW-1185">Reference proteome</keyword>
<dbReference type="PANTHER" id="PTHR43205">
    <property type="entry name" value="PROSTAGLANDIN REDUCTASE"/>
    <property type="match status" value="1"/>
</dbReference>
<dbReference type="InterPro" id="IPR020843">
    <property type="entry name" value="ER"/>
</dbReference>
<dbReference type="GO" id="GO:0016628">
    <property type="term" value="F:oxidoreductase activity, acting on the CH-CH group of donors, NAD or NADP as acceptor"/>
    <property type="evidence" value="ECO:0007669"/>
    <property type="project" value="InterPro"/>
</dbReference>
<protein>
    <recommendedName>
        <fullName evidence="2">Enoyl reductase (ER) domain-containing protein</fullName>
    </recommendedName>
</protein>
<dbReference type="FunFam" id="3.40.50.720:FF:000121">
    <property type="entry name" value="Prostaglandin reductase 2"/>
    <property type="match status" value="1"/>
</dbReference>
<name>A0A091AX14_9GAMM</name>
<dbReference type="Gene3D" id="3.40.50.720">
    <property type="entry name" value="NAD(P)-binding Rossmann-like Domain"/>
    <property type="match status" value="1"/>
</dbReference>
<dbReference type="PATRIC" id="fig|1121015.4.peg.423"/>
<dbReference type="InterPro" id="IPR036291">
    <property type="entry name" value="NAD(P)-bd_dom_sf"/>
</dbReference>
<dbReference type="InterPro" id="IPR045010">
    <property type="entry name" value="MDR_fam"/>
</dbReference>
<comment type="caution">
    <text evidence="3">The sequence shown here is derived from an EMBL/GenBank/DDBJ whole genome shotgun (WGS) entry which is preliminary data.</text>
</comment>
<dbReference type="SMART" id="SM00829">
    <property type="entry name" value="PKS_ER"/>
    <property type="match status" value="1"/>
</dbReference>
<evidence type="ECO:0000313" key="4">
    <source>
        <dbReference type="Proteomes" id="UP000029385"/>
    </source>
</evidence>
<reference evidence="3 4" key="1">
    <citation type="submission" date="2013-09" db="EMBL/GenBank/DDBJ databases">
        <title>Genome sequencing of Arenimonas oryziterrae.</title>
        <authorList>
            <person name="Chen F."/>
            <person name="Wang G."/>
        </authorList>
    </citation>
    <scope>NUCLEOTIDE SEQUENCE [LARGE SCALE GENOMIC DNA]</scope>
    <source>
        <strain evidence="3 4">YC6267</strain>
    </source>
</reference>
<evidence type="ECO:0000259" key="2">
    <source>
        <dbReference type="SMART" id="SM00829"/>
    </source>
</evidence>
<dbReference type="InterPro" id="IPR013149">
    <property type="entry name" value="ADH-like_C"/>
</dbReference>
<dbReference type="eggNOG" id="COG2130">
    <property type="taxonomic scope" value="Bacteria"/>
</dbReference>
<dbReference type="InterPro" id="IPR041694">
    <property type="entry name" value="ADH_N_2"/>
</dbReference>
<dbReference type="Pfam" id="PF16884">
    <property type="entry name" value="ADH_N_2"/>
    <property type="match status" value="1"/>
</dbReference>
<feature type="domain" description="Enoyl reductase (ER)" evidence="2">
    <location>
        <begin position="23"/>
        <end position="339"/>
    </location>
</feature>
<dbReference type="InterPro" id="IPR011032">
    <property type="entry name" value="GroES-like_sf"/>
</dbReference>
<dbReference type="SUPFAM" id="SSF50129">
    <property type="entry name" value="GroES-like"/>
    <property type="match status" value="1"/>
</dbReference>
<dbReference type="AlphaFoldDB" id="A0A091AX14"/>
<organism evidence="3 4">
    <name type="scientific">Arenimonas oryziterrae DSM 21050 = YC6267</name>
    <dbReference type="NCBI Taxonomy" id="1121015"/>
    <lineage>
        <taxon>Bacteria</taxon>
        <taxon>Pseudomonadati</taxon>
        <taxon>Pseudomonadota</taxon>
        <taxon>Gammaproteobacteria</taxon>
        <taxon>Lysobacterales</taxon>
        <taxon>Lysobacteraceae</taxon>
        <taxon>Arenimonas</taxon>
    </lineage>
</organism>
<gene>
    <name evidence="3" type="ORF">N789_02140</name>
</gene>
<dbReference type="Pfam" id="PF00107">
    <property type="entry name" value="ADH_zinc_N"/>
    <property type="match status" value="1"/>
</dbReference>
<dbReference type="SUPFAM" id="SSF51735">
    <property type="entry name" value="NAD(P)-binding Rossmann-fold domains"/>
    <property type="match status" value="1"/>
</dbReference>
<keyword evidence="1" id="KW-0560">Oxidoreductase</keyword>
<evidence type="ECO:0000313" key="3">
    <source>
        <dbReference type="EMBL" id="KFN44838.1"/>
    </source>
</evidence>
<dbReference type="Gene3D" id="3.90.180.10">
    <property type="entry name" value="Medium-chain alcohol dehydrogenases, catalytic domain"/>
    <property type="match status" value="1"/>
</dbReference>
<proteinExistence type="predicted"/>
<sequence>MPRPEIVMSTPHRALHLASRPEGLPKDSDFELRESAPAALADGQIRIAVKFLSIDPAMRVWMTEAKSYWPPVGLGEIMRSAGIGEVVESKNEKFPVGVWVSGMTGVQDQLVSDGKGMQRFDAQRLPHPGWALSVFGATGLTAYFGLIEIGTPKAGEVLVVSAAAGAVGSNVVQIGKALGMRVIGIAGGADKCAFVKDTLGADEVIDYKNEKISDAIKQHCPDGIDVYFDNVGGEILDAVLKRLKLRARIVLCGGISQYNATGETRGPANYLSLISARGKMEGFVVIDYLHRAEEAITAMAPWVQAGKLTSKLDIVEGLPNFAEALRRLYTGKNFGKQLVQI</sequence>
<dbReference type="PANTHER" id="PTHR43205:SF7">
    <property type="entry name" value="PROSTAGLANDIN REDUCTASE 1"/>
    <property type="match status" value="1"/>
</dbReference>
<dbReference type="EMBL" id="AVCI01000001">
    <property type="protein sequence ID" value="KFN44838.1"/>
    <property type="molecule type" value="Genomic_DNA"/>
</dbReference>
<dbReference type="STRING" id="1121015.GCA_000420545_01373"/>
<dbReference type="CDD" id="cd05288">
    <property type="entry name" value="PGDH"/>
    <property type="match status" value="1"/>
</dbReference>
<dbReference type="Proteomes" id="UP000029385">
    <property type="component" value="Unassembled WGS sequence"/>
</dbReference>